<dbReference type="KEGG" id="egd:GS424_001525"/>
<dbReference type="Pfam" id="PF19677">
    <property type="entry name" value="DUF6179"/>
    <property type="match status" value="1"/>
</dbReference>
<proteinExistence type="predicted"/>
<dbReference type="InterPro" id="IPR045751">
    <property type="entry name" value="DUF6179"/>
</dbReference>
<evidence type="ECO:0000313" key="2">
    <source>
        <dbReference type="Proteomes" id="UP000478463"/>
    </source>
</evidence>
<reference evidence="1 2" key="1">
    <citation type="submission" date="2020-10" db="EMBL/GenBank/DDBJ databases">
        <title>Eggerthella sp. nov., isolated from human feces.</title>
        <authorList>
            <person name="Yajun G."/>
        </authorList>
    </citation>
    <scope>NUCLEOTIDE SEQUENCE [LARGE SCALE GENOMIC DNA]</scope>
    <source>
        <strain evidence="1 2">HF-1101</strain>
    </source>
</reference>
<dbReference type="AlphaFoldDB" id="A0A6L7IRB0"/>
<accession>A0A6L7IRB0</accession>
<sequence>MRLDDAVDVGAAFQAQVWGVLAKQVALFTMGESTSIPEYDAHRLLESVCFVLGVDADDPDEAAMLDVLEQGAEEVFARSLHRIEEQAAQVKGLWKDVCLSMPLLESVALRDTLESLRDFGARYEPRFFAHEIPADIDYPLCRPVPEEIQGVAYVTTYLERLLAECRFLRRCDLGRCKAVLRRVHPAYGELIVNLFEPVAANAVGCALAGGDVRGLCVGEGGRARIARLLADRSAAERRKLLVGAADRACDELGLRGPDEEAARELARWAAAGLVPRLDNALRHGSLDGVFVL</sequence>
<dbReference type="RefSeq" id="WP_160942058.1">
    <property type="nucleotide sequence ID" value="NZ_CP063310.1"/>
</dbReference>
<organism evidence="1 2">
    <name type="scientific">Eggerthella guodeyinii</name>
    <dbReference type="NCBI Taxonomy" id="2690837"/>
    <lineage>
        <taxon>Bacteria</taxon>
        <taxon>Bacillati</taxon>
        <taxon>Actinomycetota</taxon>
        <taxon>Coriobacteriia</taxon>
        <taxon>Eggerthellales</taxon>
        <taxon>Eggerthellaceae</taxon>
        <taxon>Eggerthella</taxon>
    </lineage>
</organism>
<gene>
    <name evidence="1" type="ORF">GS424_001525</name>
</gene>
<dbReference type="Proteomes" id="UP000478463">
    <property type="component" value="Chromosome"/>
</dbReference>
<protein>
    <submittedName>
        <fullName evidence="1">Uncharacterized protein</fullName>
    </submittedName>
</protein>
<evidence type="ECO:0000313" key="1">
    <source>
        <dbReference type="EMBL" id="QOS68575.1"/>
    </source>
</evidence>
<dbReference type="EMBL" id="CP063310">
    <property type="protein sequence ID" value="QOS68575.1"/>
    <property type="molecule type" value="Genomic_DNA"/>
</dbReference>
<name>A0A6L7IRB0_9ACTN</name>